<dbReference type="PANTHER" id="PTHR33307">
    <property type="entry name" value="ALPHA-RHAMNOSIDASE (EUROFUNG)"/>
    <property type="match status" value="1"/>
</dbReference>
<evidence type="ECO:0000259" key="4">
    <source>
        <dbReference type="Pfam" id="PF05592"/>
    </source>
</evidence>
<dbReference type="InterPro" id="IPR036278">
    <property type="entry name" value="Sialidase_sf"/>
</dbReference>
<evidence type="ECO:0000259" key="7">
    <source>
        <dbReference type="Pfam" id="PF17389"/>
    </source>
</evidence>
<dbReference type="Pfam" id="PF25788">
    <property type="entry name" value="Ig_Rha78A_N"/>
    <property type="match status" value="1"/>
</dbReference>
<feature type="domain" description="Alpha-L-rhamnosidase six-hairpin glycosidase" evidence="7">
    <location>
        <begin position="458"/>
        <end position="816"/>
    </location>
</feature>
<reference evidence="9 10" key="1">
    <citation type="submission" date="2020-05" db="EMBL/GenBank/DDBJ databases">
        <title>Distinct polysaccharide utilization as determinants for interspecies competition between intestinal Prevotella spp.</title>
        <authorList>
            <person name="Galvez E.J.C."/>
            <person name="Iljazovic A."/>
            <person name="Strowig T."/>
        </authorList>
    </citation>
    <scope>NUCLEOTIDE SEQUENCE [LARGE SCALE GENOMIC DNA]</scope>
    <source>
        <strain evidence="9 10">PMUR</strain>
    </source>
</reference>
<dbReference type="Gene3D" id="2.60.40.10">
    <property type="entry name" value="Immunoglobulins"/>
    <property type="match status" value="1"/>
</dbReference>
<dbReference type="Gene3D" id="2.60.120.260">
    <property type="entry name" value="Galactose-binding domain-like"/>
    <property type="match status" value="2"/>
</dbReference>
<dbReference type="InterPro" id="IPR013783">
    <property type="entry name" value="Ig-like_fold"/>
</dbReference>
<dbReference type="EC" id="3.2.1.40" evidence="2"/>
<comment type="catalytic activity">
    <reaction evidence="1">
        <text>Hydrolysis of terminal non-reducing alpha-L-rhamnose residues in alpha-L-rhamnosides.</text>
        <dbReference type="EC" id="3.2.1.40"/>
    </reaction>
</comment>
<feature type="domain" description="Sialidase" evidence="6">
    <location>
        <begin position="934"/>
        <end position="1252"/>
    </location>
</feature>
<dbReference type="Pfam" id="PF17389">
    <property type="entry name" value="Bac_rhamnosid6H"/>
    <property type="match status" value="1"/>
</dbReference>
<evidence type="ECO:0000259" key="6">
    <source>
        <dbReference type="Pfam" id="PF13088"/>
    </source>
</evidence>
<dbReference type="PANTHER" id="PTHR33307:SF6">
    <property type="entry name" value="ALPHA-RHAMNOSIDASE (EUROFUNG)-RELATED"/>
    <property type="match status" value="1"/>
</dbReference>
<dbReference type="Gene3D" id="2.120.10.10">
    <property type="match status" value="1"/>
</dbReference>
<dbReference type="InterPro" id="IPR008928">
    <property type="entry name" value="6-hairpin_glycosidase_sf"/>
</dbReference>
<dbReference type="InterPro" id="IPR035398">
    <property type="entry name" value="Bac_rhamnosid_C"/>
</dbReference>
<name>A0ABX2AND7_9BACT</name>
<accession>A0ABX2AND7</accession>
<evidence type="ECO:0000256" key="2">
    <source>
        <dbReference type="ARBA" id="ARBA00012652"/>
    </source>
</evidence>
<proteinExistence type="predicted"/>
<dbReference type="RefSeq" id="WP_172275846.1">
    <property type="nucleotide sequence ID" value="NZ_CASGMU010000008.1"/>
</dbReference>
<dbReference type="GO" id="GO:0016787">
    <property type="term" value="F:hydrolase activity"/>
    <property type="evidence" value="ECO:0007669"/>
    <property type="project" value="UniProtKB-KW"/>
</dbReference>
<dbReference type="Gene3D" id="1.50.10.10">
    <property type="match status" value="1"/>
</dbReference>
<feature type="domain" description="Alpha-L-rhamnosidase concanavalin-like" evidence="4">
    <location>
        <begin position="358"/>
        <end position="449"/>
    </location>
</feature>
<feature type="domain" description="Bacterial alpha-L-rhamnosidase N-terminal" evidence="5">
    <location>
        <begin position="177"/>
        <end position="344"/>
    </location>
</feature>
<evidence type="ECO:0000259" key="8">
    <source>
        <dbReference type="Pfam" id="PF17390"/>
    </source>
</evidence>
<dbReference type="InterPro" id="IPR008902">
    <property type="entry name" value="Rhamnosid_concanavalin"/>
</dbReference>
<gene>
    <name evidence="9" type="ORF">HPS56_09200</name>
</gene>
<evidence type="ECO:0000313" key="10">
    <source>
        <dbReference type="Proteomes" id="UP000714420"/>
    </source>
</evidence>
<dbReference type="InterPro" id="IPR012341">
    <property type="entry name" value="6hp_glycosidase-like_sf"/>
</dbReference>
<keyword evidence="3 9" id="KW-0378">Hydrolase</keyword>
<dbReference type="Gene3D" id="2.60.420.10">
    <property type="entry name" value="Maltose phosphorylase, domain 3"/>
    <property type="match status" value="1"/>
</dbReference>
<keyword evidence="10" id="KW-1185">Reference proteome</keyword>
<dbReference type="InterPro" id="IPR011040">
    <property type="entry name" value="Sialidase"/>
</dbReference>
<comment type="caution">
    <text evidence="9">The sequence shown here is derived from an EMBL/GenBank/DDBJ whole genome shotgun (WGS) entry which is preliminary data.</text>
</comment>
<evidence type="ECO:0000313" key="9">
    <source>
        <dbReference type="EMBL" id="NPD92514.1"/>
    </source>
</evidence>
<dbReference type="CDD" id="cd15482">
    <property type="entry name" value="Sialidase_non-viral"/>
    <property type="match status" value="1"/>
</dbReference>
<dbReference type="Pfam" id="PF08531">
    <property type="entry name" value="Bac_rhamnosid_N"/>
    <property type="match status" value="1"/>
</dbReference>
<evidence type="ECO:0000256" key="1">
    <source>
        <dbReference type="ARBA" id="ARBA00001445"/>
    </source>
</evidence>
<evidence type="ECO:0000256" key="3">
    <source>
        <dbReference type="ARBA" id="ARBA00022801"/>
    </source>
</evidence>
<dbReference type="EMBL" id="JABKKF010000008">
    <property type="protein sequence ID" value="NPD92514.1"/>
    <property type="molecule type" value="Genomic_DNA"/>
</dbReference>
<dbReference type="Pfam" id="PF13088">
    <property type="entry name" value="BNR_2"/>
    <property type="match status" value="1"/>
</dbReference>
<dbReference type="Pfam" id="PF05592">
    <property type="entry name" value="Bac_rhamnosid"/>
    <property type="match status" value="1"/>
</dbReference>
<dbReference type="SUPFAM" id="SSF48208">
    <property type="entry name" value="Six-hairpin glycosidases"/>
    <property type="match status" value="1"/>
</dbReference>
<feature type="domain" description="Alpha-L-rhamnosidase C-terminal" evidence="8">
    <location>
        <begin position="819"/>
        <end position="894"/>
    </location>
</feature>
<dbReference type="InterPro" id="IPR013737">
    <property type="entry name" value="Bac_rhamnosid_N"/>
</dbReference>
<dbReference type="InterPro" id="IPR035396">
    <property type="entry name" value="Bac_rhamnosid6H"/>
</dbReference>
<evidence type="ECO:0000259" key="5">
    <source>
        <dbReference type="Pfam" id="PF08531"/>
    </source>
</evidence>
<protein>
    <recommendedName>
        <fullName evidence="2">alpha-L-rhamnosidase</fullName>
        <ecNumber evidence="2">3.2.1.40</ecNumber>
    </recommendedName>
</protein>
<organism evidence="9 10">
    <name type="scientific">Xylanibacter muris</name>
    <dbReference type="NCBI Taxonomy" id="2736290"/>
    <lineage>
        <taxon>Bacteria</taxon>
        <taxon>Pseudomonadati</taxon>
        <taxon>Bacteroidota</taxon>
        <taxon>Bacteroidia</taxon>
        <taxon>Bacteroidales</taxon>
        <taxon>Prevotellaceae</taxon>
        <taxon>Xylanibacter</taxon>
    </lineage>
</organism>
<sequence length="1273" mass="142134">MKAFFIRTVLSVAILLPVVVSARTEPVNLRTENLFNPLGLDTGKPRFSWQTVSDKRGVVQEAWRILVASSPEKLSRDEGDLWDSGRVADGRQLWIDYGGKPLKSNVRAWWKVMVYTNRGRSEWSRVNTFGIGLLGETRWAGRWIGQEDMMPGECRGLHTRLAARYLRKEFNLKSVAVKRATAYISGLGLYRMYVNGKEIGADDVLKPAPSDYRRTVYYNAYDITDAVSSRTAVGIVLGCGRFFPMRQNKPYKTPVFGLPKCRMNIIVEYADGTTQKLVTDESWKVTAEGPVRANNEYDGEEYDARMELGGWTRPGYDDSQWLQAYRAAMPDGTLRGQMMPPMGVAACLRPVEVNRRGSAVILDFGQNMAGWLSFVPKGNAGDTIRIRYAERLNADGTLYTENLRDAMSEDIYVCNGNETASWTPSFVYHGFRYVEVRGMGDVASGDFHAQAVADRMDDTGSFLCSDTILNKVVGNARWGIMSNYKGMPVDCPQRNERQPWLGDRTAGSLGESFLFGNERLYSKWMRDICESQREDGCIPDVAPAFWNYYTDDVTWPAALPFTCDMLYRQYGNLRPVADSYPHISRWLEHIMSEYMRGGVVTKDKYGDWCVPPESLELIHSSDPARRTDGSLIATAYTIRCLQLMEDFALWLGFGEDAARWKAARADMAEAFNRSFLTVRRGTSPVPGHTLYPDSIFYGNNTATANLLPLAFGIVPDSLKTDIVRNIVANIITVNGGHVPCGVIGISWLLRTLSANGFADVAWLLATNSSYPSWGYMAESGATTIWELWNGDKASPKMNSGNHVMLLGDLLAWCFEDIGGIRPASPAFRHIVLRPDFSIQDCSHADVTYSSPYGRISSRWRKTLQYLEWDVEIPCNTTAEIQFPDGRTERIGSGEYHFTSVIPTSSRAIARDEFLYEQAAFPQCHAATISELKNGDLVAAYFGGTHERHPDVCIWVSRKPKGSDKWSEPILAGDGVFRLGTPDAAIAGIGETSTPASEGPVRDKGLNPDTARRKACWNPVLYEMPDGELWLFYKIGLRVGDWTGWVVKSVDGGCTWGPREALPEGFLGPVKNKPELVGNRLICGSSTEGGGWKLHFEIFDLASKQWKYVGPIEAETAPRTEDTSQIKPIDCIQPSILRLADGRLRVLCRTRNGFLAESTSSDGGDTWSKVRLTSVPNNQSGTDAVTLADGRHVLVYNNFRTLSGTKKGPRTPLDIAVSDDGDNWRHLLTLEDSPISQYSYPAIIQGRDGSLHCVYTWRRQRVAYKKINVGDMEK</sequence>
<dbReference type="Proteomes" id="UP000714420">
    <property type="component" value="Unassembled WGS sequence"/>
</dbReference>
<dbReference type="SUPFAM" id="SSF50939">
    <property type="entry name" value="Sialidases"/>
    <property type="match status" value="1"/>
</dbReference>
<dbReference type="InterPro" id="IPR016007">
    <property type="entry name" value="Alpha_rhamnosid"/>
</dbReference>
<dbReference type="Pfam" id="PF17390">
    <property type="entry name" value="Bac_rhamnosid_C"/>
    <property type="match status" value="1"/>
</dbReference>